<dbReference type="OrthoDB" id="6394136at2"/>
<feature type="domain" description="Secretion system C-terminal sorting" evidence="10">
    <location>
        <begin position="1133"/>
        <end position="1202"/>
    </location>
</feature>
<name>A0A4Y8AQC7_9FLAO</name>
<dbReference type="Pfam" id="PF18962">
    <property type="entry name" value="Por_Secre_tail"/>
    <property type="match status" value="1"/>
</dbReference>
<keyword evidence="6" id="KW-0456">Lyase</keyword>
<dbReference type="Gene3D" id="1.50.10.100">
    <property type="entry name" value="Chondroitin AC/alginate lyase"/>
    <property type="match status" value="1"/>
</dbReference>
<protein>
    <submittedName>
        <fullName evidence="11">T9SS type A sorting domain-containing protein</fullName>
    </submittedName>
</protein>
<dbReference type="GO" id="GO:0006027">
    <property type="term" value="P:glycosaminoglycan catabolic process"/>
    <property type="evidence" value="ECO:0007669"/>
    <property type="project" value="InterPro"/>
</dbReference>
<sequence>MKLVTVKIIFTRLLLIIFVQFQGFSQDQSFETATVPSNWKTSTGSLSTSSVHYKLGNQSLKWDWNANAVLIVSNLQSNGLVPSEVLGYFENMFRMWVYNTSKITDQPLVIEFYDSNGKLQFHYNFQTNFTGWRAASASYKFEMYGNKSSTNITTIKIKAPTKGSGTFYFDCIDYTMARNTYRSPDYQLPFINLDNDKHWSDIMYFQSLSKTVSATAPTSQEISDFNTVKQQYDALILGNAPSSSNVANAVNKYNNLAINYADGIVTGKPIYGTDYSNAESCAAVDDYLHTLASDYKHNGTAASLTYFLNSIRYLLDQGYAEGSLVETIHHIGYRFRNISKAVHLMKSELETAGLWSEAQKMVEWYTAADIIWHPTAHDSNLDDALTRSLSILGACLYKNSDEEKVQYLKGYTLYIQNWLTAYSKEGEGLKIDFTGFHHNTYYPLYTFGAYNTLSEVVKLISGGVYGISPEKKELFKNTLLLARVIMSNSDLPNSLSGRSPFAGISIEKSLKNLGLANPENAQLLGAYNYISGGDSTTKAYAAETAPNGFWQVNYANLGAYRQSDWVADIKGFNKYFWGTEIYTSDNRFGRYQSYGAIEILYTNGYSNSGFNRNGWDWNKVPGATTILLPRNDLEAANSRQDETTNSNFAASLRFGTKDKYYINSNLEGNYGVFGMDFTQKAISSTHTESFKFKKSVFCFDGKLICLGSNISNNNTSHITVTNLFQNYLDTTSTPIVINNSETATFPYTNKTDIVINNWLIDAVNTGYYVKIGNAITIDRKSQISPNENGNGSFTNGNFASAFIDHGKKPRDATYEYVIIPETNALEMVAFSAAMETEETAFYKVVQKNKTAHIVSYKNMVGYSFFEAGSYTNSTPIKSNNAPCLVMISEVENDLDITLVNPDLSFETNNGESQITTATLVLNGIWNLNNTNGIVNLTRGTDETTLIIEAKDGLPVDIELFKVVSSVLSPIFEIKTTRETCTDKNNGIITINAQTELNYTATISGTTVNGTKVSEQNYPFTKATGLQINDLKPGKYSVCISVNSNDFKQCYTIQIDEAVKLELKSEITTNEVLINIVKGTAPFKVVVNGLELLETRVPSFLVTIEPGDVLEVKTAMACEGVFLEKITKDAAVVVYPNPTRDFFYINILDSTIEIQNIKLFDVMGRLVLTQQNNQTVNVSNLKKGIYFLKIGTKEGTSISKKVFVE</sequence>
<dbReference type="RefSeq" id="WP_134248688.1">
    <property type="nucleotide sequence ID" value="NZ_SNQI01000004.1"/>
</dbReference>
<dbReference type="SUPFAM" id="SSF49785">
    <property type="entry name" value="Galactose-binding domain-like"/>
    <property type="match status" value="1"/>
</dbReference>
<dbReference type="InterPro" id="IPR003159">
    <property type="entry name" value="Lyase_8_central_dom"/>
</dbReference>
<evidence type="ECO:0000259" key="10">
    <source>
        <dbReference type="Pfam" id="PF18962"/>
    </source>
</evidence>
<comment type="cofactor">
    <cofactor evidence="1">
        <name>Ca(2+)</name>
        <dbReference type="ChEBI" id="CHEBI:29108"/>
    </cofactor>
</comment>
<organism evidence="11 12">
    <name type="scientific">Gramella jeungdoensis</name>
    <dbReference type="NCBI Taxonomy" id="708091"/>
    <lineage>
        <taxon>Bacteria</taxon>
        <taxon>Pseudomonadati</taxon>
        <taxon>Bacteroidota</taxon>
        <taxon>Flavobacteriia</taxon>
        <taxon>Flavobacteriales</taxon>
        <taxon>Flavobacteriaceae</taxon>
        <taxon>Christiangramia</taxon>
    </lineage>
</organism>
<proteinExistence type="inferred from homology"/>
<dbReference type="InterPro" id="IPR011071">
    <property type="entry name" value="Lyase_8-like_C"/>
</dbReference>
<dbReference type="PANTHER" id="PTHR37322:SF3">
    <property type="entry name" value="CHONDROITIN SULFATE ABC EXOLYASE"/>
    <property type="match status" value="1"/>
</dbReference>
<keyword evidence="5" id="KW-0106">Calcium</keyword>
<dbReference type="GO" id="GO:0005576">
    <property type="term" value="C:extracellular region"/>
    <property type="evidence" value="ECO:0007669"/>
    <property type="project" value="InterPro"/>
</dbReference>
<dbReference type="InterPro" id="IPR015176">
    <property type="entry name" value="Lyase_N"/>
</dbReference>
<dbReference type="EMBL" id="SNQI01000004">
    <property type="protein sequence ID" value="TEW72985.1"/>
    <property type="molecule type" value="Genomic_DNA"/>
</dbReference>
<dbReference type="GO" id="GO:0016837">
    <property type="term" value="F:carbon-oxygen lyase activity, acting on polysaccharides"/>
    <property type="evidence" value="ECO:0007669"/>
    <property type="project" value="UniProtKB-ARBA"/>
</dbReference>
<evidence type="ECO:0000256" key="2">
    <source>
        <dbReference type="ARBA" id="ARBA00006699"/>
    </source>
</evidence>
<comment type="similarity">
    <text evidence="2">Belongs to the polysaccharide lyase 8 family.</text>
</comment>
<evidence type="ECO:0000313" key="12">
    <source>
        <dbReference type="Proteomes" id="UP000298517"/>
    </source>
</evidence>
<dbReference type="InterPro" id="IPR011013">
    <property type="entry name" value="Gal_mutarotase_sf_dom"/>
</dbReference>
<evidence type="ECO:0000256" key="3">
    <source>
        <dbReference type="ARBA" id="ARBA00011245"/>
    </source>
</evidence>
<dbReference type="InterPro" id="IPR008929">
    <property type="entry name" value="Chondroitin_lyas"/>
</dbReference>
<dbReference type="Pfam" id="PF02278">
    <property type="entry name" value="Lyase_8"/>
    <property type="match status" value="1"/>
</dbReference>
<evidence type="ECO:0000313" key="11">
    <source>
        <dbReference type="EMBL" id="TEW72985.1"/>
    </source>
</evidence>
<dbReference type="Gene3D" id="2.70.98.10">
    <property type="match status" value="1"/>
</dbReference>
<comment type="caution">
    <text evidence="11">The sequence shown here is derived from an EMBL/GenBank/DDBJ whole genome shotgun (WGS) entry which is preliminary data.</text>
</comment>
<dbReference type="SUPFAM" id="SSF74650">
    <property type="entry name" value="Galactose mutarotase-like"/>
    <property type="match status" value="1"/>
</dbReference>
<feature type="domain" description="Lyase catalytic" evidence="9">
    <location>
        <begin position="215"/>
        <end position="506"/>
    </location>
</feature>
<keyword evidence="4" id="KW-0732">Signal</keyword>
<dbReference type="InterPro" id="IPR014718">
    <property type="entry name" value="GH-type_carb-bd"/>
</dbReference>
<accession>A0A4Y8AQC7</accession>
<dbReference type="SUPFAM" id="SSF48230">
    <property type="entry name" value="Chondroitin AC/alginate lyase"/>
    <property type="match status" value="1"/>
</dbReference>
<feature type="domain" description="Polysaccharide lyase family 8 central" evidence="7">
    <location>
        <begin position="549"/>
        <end position="822"/>
    </location>
</feature>
<dbReference type="GO" id="GO:0005975">
    <property type="term" value="P:carbohydrate metabolic process"/>
    <property type="evidence" value="ECO:0007669"/>
    <property type="project" value="InterPro"/>
</dbReference>
<evidence type="ECO:0000259" key="9">
    <source>
        <dbReference type="Pfam" id="PF09093"/>
    </source>
</evidence>
<dbReference type="InterPro" id="IPR015177">
    <property type="entry name" value="Lyase_catalyt"/>
</dbReference>
<dbReference type="NCBIfam" id="TIGR04183">
    <property type="entry name" value="Por_Secre_tail"/>
    <property type="match status" value="1"/>
</dbReference>
<feature type="domain" description="Lyase N-terminal" evidence="8">
    <location>
        <begin position="28"/>
        <end position="190"/>
    </location>
</feature>
<dbReference type="SUPFAM" id="SSF49863">
    <property type="entry name" value="Hyaluronate lyase-like, C-terminal domain"/>
    <property type="match status" value="1"/>
</dbReference>
<dbReference type="PANTHER" id="PTHR37322">
    <property type="match status" value="1"/>
</dbReference>
<evidence type="ECO:0000259" key="8">
    <source>
        <dbReference type="Pfam" id="PF09092"/>
    </source>
</evidence>
<comment type="subunit">
    <text evidence="3">Monomer.</text>
</comment>
<evidence type="ECO:0000256" key="4">
    <source>
        <dbReference type="ARBA" id="ARBA00022729"/>
    </source>
</evidence>
<reference evidence="11 12" key="1">
    <citation type="journal article" date="2011" name="J. Microbiol.">
        <title>Gramella jeungdoensis sp. nov., isolated from a solar saltern in Korea.</title>
        <authorList>
            <person name="Joung Y."/>
            <person name="Kim H."/>
            <person name="Jang T."/>
            <person name="Ahn T.S."/>
            <person name="Joh K."/>
        </authorList>
    </citation>
    <scope>NUCLEOTIDE SEQUENCE [LARGE SCALE GENOMIC DNA]</scope>
    <source>
        <strain evidence="11 12">KCTC 23123</strain>
    </source>
</reference>
<evidence type="ECO:0000259" key="7">
    <source>
        <dbReference type="Pfam" id="PF02278"/>
    </source>
</evidence>
<dbReference type="InterPro" id="IPR008979">
    <property type="entry name" value="Galactose-bd-like_sf"/>
</dbReference>
<dbReference type="InterPro" id="IPR039174">
    <property type="entry name" value="Chondroitin_ABC_lyase"/>
</dbReference>
<keyword evidence="12" id="KW-1185">Reference proteome</keyword>
<dbReference type="Pfam" id="PF09093">
    <property type="entry name" value="Lyase_catalyt"/>
    <property type="match status" value="1"/>
</dbReference>
<dbReference type="AlphaFoldDB" id="A0A4Y8AQC7"/>
<evidence type="ECO:0000256" key="1">
    <source>
        <dbReference type="ARBA" id="ARBA00001913"/>
    </source>
</evidence>
<evidence type="ECO:0000256" key="5">
    <source>
        <dbReference type="ARBA" id="ARBA00022837"/>
    </source>
</evidence>
<gene>
    <name evidence="11" type="ORF">E2488_12390</name>
</gene>
<dbReference type="GO" id="GO:0030246">
    <property type="term" value="F:carbohydrate binding"/>
    <property type="evidence" value="ECO:0007669"/>
    <property type="project" value="InterPro"/>
</dbReference>
<dbReference type="InterPro" id="IPR026444">
    <property type="entry name" value="Secre_tail"/>
</dbReference>
<dbReference type="Gene3D" id="2.60.220.10">
    <property type="entry name" value="Polysaccharide lyase family 8-like, C-terminal"/>
    <property type="match status" value="1"/>
</dbReference>
<dbReference type="Pfam" id="PF09092">
    <property type="entry name" value="Lyase_N"/>
    <property type="match status" value="1"/>
</dbReference>
<dbReference type="Gene3D" id="2.60.120.430">
    <property type="entry name" value="Galactose-binding lectin"/>
    <property type="match status" value="1"/>
</dbReference>
<dbReference type="Proteomes" id="UP000298517">
    <property type="component" value="Unassembled WGS sequence"/>
</dbReference>
<evidence type="ECO:0000256" key="6">
    <source>
        <dbReference type="ARBA" id="ARBA00023239"/>
    </source>
</evidence>